<proteinExistence type="predicted"/>
<sequence>MAPITIFRVLCGLLFYLGTCALLANTTKTGSGQLSKAETRRPVSATIHTPLVMRTNTRTTTVFTTAGIATPVSNISTTTTKRALARAEPTPSNVVIIINVPTPAPSAVIIIEPSRTPLLRAAPLPDDLVALDRDNHLVSCYQFGWWSARRKFIRSITDFCHALDVESMTPVGTRHPLTGFRQHQWNWMDRGLQLIGETHIVISLEVMDGCEWGFDEGECGRYLRMPVDLCDTDSEIHKKGGTVVGRTSYGGEKEGKTCLLWRVDWEADHVPDAEPVEGYEDGIGV</sequence>
<evidence type="ECO:0000313" key="2">
    <source>
        <dbReference type="EMBL" id="KAL0465116.1"/>
    </source>
</evidence>
<organism evidence="2 3">
    <name type="scientific">Neurospora intermedia</name>
    <dbReference type="NCBI Taxonomy" id="5142"/>
    <lineage>
        <taxon>Eukaryota</taxon>
        <taxon>Fungi</taxon>
        <taxon>Dikarya</taxon>
        <taxon>Ascomycota</taxon>
        <taxon>Pezizomycotina</taxon>
        <taxon>Sordariomycetes</taxon>
        <taxon>Sordariomycetidae</taxon>
        <taxon>Sordariales</taxon>
        <taxon>Sordariaceae</taxon>
        <taxon>Neurospora</taxon>
    </lineage>
</organism>
<feature type="signal peptide" evidence="1">
    <location>
        <begin position="1"/>
        <end position="21"/>
    </location>
</feature>
<keyword evidence="1" id="KW-0732">Signal</keyword>
<feature type="chain" id="PRO_5047443725" evidence="1">
    <location>
        <begin position="22"/>
        <end position="285"/>
    </location>
</feature>
<keyword evidence="3" id="KW-1185">Reference proteome</keyword>
<gene>
    <name evidence="2" type="ORF">QR685DRAFT_508709</name>
</gene>
<evidence type="ECO:0000313" key="3">
    <source>
        <dbReference type="Proteomes" id="UP001451303"/>
    </source>
</evidence>
<dbReference type="EMBL" id="JAVLET010000019">
    <property type="protein sequence ID" value="KAL0465116.1"/>
    <property type="molecule type" value="Genomic_DNA"/>
</dbReference>
<name>A0ABR3CXH0_NEUIN</name>
<protein>
    <submittedName>
        <fullName evidence="2">Uncharacterized protein</fullName>
    </submittedName>
</protein>
<reference evidence="2 3" key="1">
    <citation type="submission" date="2023-09" db="EMBL/GenBank/DDBJ databases">
        <title>Multi-omics analysis of a traditional fermented food reveals byproduct-associated fungal strains for waste-to-food upcycling.</title>
        <authorList>
            <consortium name="Lawrence Berkeley National Laboratory"/>
            <person name="Rekdal V.M."/>
            <person name="Villalobos-Escobedo J.M."/>
            <person name="Rodriguez-Valeron N."/>
            <person name="Garcia M.O."/>
            <person name="Vasquez D.P."/>
            <person name="Damayanti I."/>
            <person name="Sorensen P.M."/>
            <person name="Baidoo E.E."/>
            <person name="De Carvalho A.C."/>
            <person name="Riley R."/>
            <person name="Lipzen A."/>
            <person name="He G."/>
            <person name="Yan M."/>
            <person name="Haridas S."/>
            <person name="Daum C."/>
            <person name="Yoshinaga Y."/>
            <person name="Ng V."/>
            <person name="Grigoriev I.V."/>
            <person name="Munk R."/>
            <person name="Nuraida L."/>
            <person name="Wijaya C.H."/>
            <person name="Morales P.-C."/>
            <person name="Keasling J.D."/>
        </authorList>
    </citation>
    <scope>NUCLEOTIDE SEQUENCE [LARGE SCALE GENOMIC DNA]</scope>
    <source>
        <strain evidence="2 3">FGSC 2613</strain>
    </source>
</reference>
<comment type="caution">
    <text evidence="2">The sequence shown here is derived from an EMBL/GenBank/DDBJ whole genome shotgun (WGS) entry which is preliminary data.</text>
</comment>
<dbReference type="Proteomes" id="UP001451303">
    <property type="component" value="Unassembled WGS sequence"/>
</dbReference>
<evidence type="ECO:0000256" key="1">
    <source>
        <dbReference type="SAM" id="SignalP"/>
    </source>
</evidence>
<accession>A0ABR3CXH0</accession>